<dbReference type="InterPro" id="IPR036291">
    <property type="entry name" value="NAD(P)-bd_dom_sf"/>
</dbReference>
<protein>
    <submittedName>
        <fullName evidence="1">Nucleoside-diphosphate-sugar epimerase</fullName>
    </submittedName>
</protein>
<accession>A0A5S5CCA3</accession>
<dbReference type="AlphaFoldDB" id="A0A5S5CCA3"/>
<keyword evidence="2" id="KW-1185">Reference proteome</keyword>
<dbReference type="GO" id="GO:0005737">
    <property type="term" value="C:cytoplasm"/>
    <property type="evidence" value="ECO:0007669"/>
    <property type="project" value="TreeGrafter"/>
</dbReference>
<dbReference type="PANTHER" id="PTHR48079">
    <property type="entry name" value="PROTEIN YEEZ"/>
    <property type="match status" value="1"/>
</dbReference>
<organism evidence="1 2">
    <name type="scientific">Aquimarina intermedia</name>
    <dbReference type="NCBI Taxonomy" id="350814"/>
    <lineage>
        <taxon>Bacteria</taxon>
        <taxon>Pseudomonadati</taxon>
        <taxon>Bacteroidota</taxon>
        <taxon>Flavobacteriia</taxon>
        <taxon>Flavobacteriales</taxon>
        <taxon>Flavobacteriaceae</taxon>
        <taxon>Aquimarina</taxon>
    </lineage>
</organism>
<reference evidence="1 2" key="1">
    <citation type="submission" date="2019-07" db="EMBL/GenBank/DDBJ databases">
        <title>Genomic Encyclopedia of Archaeal and Bacterial Type Strains, Phase II (KMG-II): from individual species to whole genera.</title>
        <authorList>
            <person name="Goeker M."/>
        </authorList>
    </citation>
    <scope>NUCLEOTIDE SEQUENCE [LARGE SCALE GENOMIC DNA]</scope>
    <source>
        <strain evidence="1 2">DSM 17527</strain>
    </source>
</reference>
<dbReference type="InterPro" id="IPR051783">
    <property type="entry name" value="NAD(P)-dependent_oxidoreduct"/>
</dbReference>
<dbReference type="GO" id="GO:0004029">
    <property type="term" value="F:aldehyde dehydrogenase (NAD+) activity"/>
    <property type="evidence" value="ECO:0007669"/>
    <property type="project" value="TreeGrafter"/>
</dbReference>
<dbReference type="PANTHER" id="PTHR48079:SF6">
    <property type="entry name" value="NAD(P)-BINDING DOMAIN-CONTAINING PROTEIN-RELATED"/>
    <property type="match status" value="1"/>
</dbReference>
<name>A0A5S5CCA3_9FLAO</name>
<dbReference type="EMBL" id="VNHU01000001">
    <property type="protein sequence ID" value="TYP76995.1"/>
    <property type="molecule type" value="Genomic_DNA"/>
</dbReference>
<dbReference type="Gene3D" id="3.40.50.720">
    <property type="entry name" value="NAD(P)-binding Rossmann-like Domain"/>
    <property type="match status" value="1"/>
</dbReference>
<evidence type="ECO:0000313" key="2">
    <source>
        <dbReference type="Proteomes" id="UP000324376"/>
    </source>
</evidence>
<dbReference type="SUPFAM" id="SSF51735">
    <property type="entry name" value="NAD(P)-binding Rossmann-fold domains"/>
    <property type="match status" value="1"/>
</dbReference>
<dbReference type="Proteomes" id="UP000324376">
    <property type="component" value="Unassembled WGS sequence"/>
</dbReference>
<gene>
    <name evidence="1" type="ORF">BD809_101141</name>
</gene>
<sequence>MILLLRLKQKIHPQMNKALSILGLGWLGLPLAEAFLAKGLTVKGSTTSETKLAAIQSKGITAFSITLSETAVKGEVKSFLKDSEVLIIDIPPGLRRDPSSDFVSKIQRLLPSIEASTIQHVLFISSTTVFEDESRFPVVTSQTVPNSVSEAGRQLALVEKLLQANDNFTTTILRFGGLIGGDRHPATMLSGRTNVQNPEAPVNLIEREDCIQLILRIVENNAWGKVYNAAAPNHPTKAEYYTAECLKRELPLPKYDYMSISKGKIIDSKEIQKDLEYEIKCL</sequence>
<proteinExistence type="predicted"/>
<comment type="caution">
    <text evidence="1">The sequence shown here is derived from an EMBL/GenBank/DDBJ whole genome shotgun (WGS) entry which is preliminary data.</text>
</comment>
<evidence type="ECO:0000313" key="1">
    <source>
        <dbReference type="EMBL" id="TYP76995.1"/>
    </source>
</evidence>